<protein>
    <submittedName>
        <fullName evidence="1">Muscle-specific 20</fullName>
    </submittedName>
</protein>
<dbReference type="SMART" id="SM00033">
    <property type="entry name" value="CH"/>
    <property type="match status" value="1"/>
</dbReference>
<reference evidence="1" key="1">
    <citation type="submission" date="2020-04" db="EMBL/GenBank/DDBJ databases">
        <authorList>
            <person name="Alioto T."/>
            <person name="Alioto T."/>
            <person name="Gomez Garrido J."/>
        </authorList>
    </citation>
    <scope>NUCLEOTIDE SEQUENCE</scope>
    <source>
        <strain evidence="1">A484AB</strain>
    </source>
</reference>
<sequence>MAVENAEWEQTAREWIETVGGFKLGSDSLQHELKNGIALCNFINALQPGSVQKVSKLPGPFNQMENIKAFLDAVEKYGLAKEDTFVTVDLFEGRNMKQVIRTIYAIGRKAQEKNAPYPPLGPRESKENRRDFTKEQLEAGKHVVAMRF</sequence>
<dbReference type="PROSITE" id="PS50021">
    <property type="entry name" value="CH"/>
    <property type="match status" value="1"/>
</dbReference>
<dbReference type="GO" id="GO:0051015">
    <property type="term" value="F:actin filament binding"/>
    <property type="evidence" value="ECO:0007669"/>
    <property type="project" value="TreeGrafter"/>
</dbReference>
<comment type="caution">
    <text evidence="1">The sequence shown here is derived from an EMBL/GenBank/DDBJ whole genome shotgun (WGS) entry which is preliminary data.</text>
</comment>
<dbReference type="OrthoDB" id="21595at2759"/>
<dbReference type="EMBL" id="CACRXK020001681">
    <property type="protein sequence ID" value="CAB3990560.1"/>
    <property type="molecule type" value="Genomic_DNA"/>
</dbReference>
<dbReference type="Gene3D" id="1.10.418.10">
    <property type="entry name" value="Calponin-like domain"/>
    <property type="match status" value="1"/>
</dbReference>
<keyword evidence="2" id="KW-1185">Reference proteome</keyword>
<organism evidence="1 2">
    <name type="scientific">Paramuricea clavata</name>
    <name type="common">Red gorgonian</name>
    <name type="synonym">Violescent sea-whip</name>
    <dbReference type="NCBI Taxonomy" id="317549"/>
    <lineage>
        <taxon>Eukaryota</taxon>
        <taxon>Metazoa</taxon>
        <taxon>Cnidaria</taxon>
        <taxon>Anthozoa</taxon>
        <taxon>Octocorallia</taxon>
        <taxon>Malacalcyonacea</taxon>
        <taxon>Plexauridae</taxon>
        <taxon>Paramuricea</taxon>
    </lineage>
</organism>
<dbReference type="GO" id="GO:0031032">
    <property type="term" value="P:actomyosin structure organization"/>
    <property type="evidence" value="ECO:0007669"/>
    <property type="project" value="InterPro"/>
</dbReference>
<gene>
    <name evidence="1" type="ORF">PACLA_8A086625</name>
</gene>
<dbReference type="AlphaFoldDB" id="A0A7D9HTW6"/>
<dbReference type="Proteomes" id="UP001152795">
    <property type="component" value="Unassembled WGS sequence"/>
</dbReference>
<dbReference type="GO" id="GO:0015629">
    <property type="term" value="C:actin cytoskeleton"/>
    <property type="evidence" value="ECO:0007669"/>
    <property type="project" value="TreeGrafter"/>
</dbReference>
<dbReference type="InterPro" id="IPR001715">
    <property type="entry name" value="CH_dom"/>
</dbReference>
<dbReference type="Pfam" id="PF00307">
    <property type="entry name" value="CH"/>
    <property type="match status" value="1"/>
</dbReference>
<name>A0A7D9HTW6_PARCT</name>
<dbReference type="PANTHER" id="PTHR47385">
    <property type="entry name" value="CALPONIN"/>
    <property type="match status" value="1"/>
</dbReference>
<evidence type="ECO:0000313" key="2">
    <source>
        <dbReference type="Proteomes" id="UP001152795"/>
    </source>
</evidence>
<dbReference type="PANTHER" id="PTHR47385:SF14">
    <property type="entry name" value="TRANSGELIN"/>
    <property type="match status" value="1"/>
</dbReference>
<dbReference type="PRINTS" id="PR00888">
    <property type="entry name" value="SM22CALPONIN"/>
</dbReference>
<evidence type="ECO:0000313" key="1">
    <source>
        <dbReference type="EMBL" id="CAB3990560.1"/>
    </source>
</evidence>
<dbReference type="InterPro" id="IPR036872">
    <property type="entry name" value="CH_dom_sf"/>
</dbReference>
<dbReference type="GO" id="GO:0007015">
    <property type="term" value="P:actin filament organization"/>
    <property type="evidence" value="ECO:0007669"/>
    <property type="project" value="TreeGrafter"/>
</dbReference>
<proteinExistence type="predicted"/>
<dbReference type="InterPro" id="IPR003096">
    <property type="entry name" value="SM22_calponin"/>
</dbReference>
<dbReference type="SUPFAM" id="SSF47576">
    <property type="entry name" value="Calponin-homology domain, CH-domain"/>
    <property type="match status" value="1"/>
</dbReference>
<accession>A0A7D9HTW6</accession>
<dbReference type="InterPro" id="IPR050606">
    <property type="entry name" value="Calponin-like"/>
</dbReference>
<dbReference type="PRINTS" id="PR00889">
    <property type="entry name" value="CALPONIN"/>
</dbReference>
<dbReference type="InterPro" id="IPR001997">
    <property type="entry name" value="Calponin/LIMCH1"/>
</dbReference>